<evidence type="ECO:0000313" key="5">
    <source>
        <dbReference type="EMBL" id="MFC0046902.1"/>
    </source>
</evidence>
<dbReference type="InterPro" id="IPR003439">
    <property type="entry name" value="ABC_transporter-like_ATP-bd"/>
</dbReference>
<dbReference type="InterPro" id="IPR003593">
    <property type="entry name" value="AAA+_ATPase"/>
</dbReference>
<organism evidence="5 6">
    <name type="scientific">Rheinheimera tilapiae</name>
    <dbReference type="NCBI Taxonomy" id="875043"/>
    <lineage>
        <taxon>Bacteria</taxon>
        <taxon>Pseudomonadati</taxon>
        <taxon>Pseudomonadota</taxon>
        <taxon>Gammaproteobacteria</taxon>
        <taxon>Chromatiales</taxon>
        <taxon>Chromatiaceae</taxon>
        <taxon>Rheinheimera</taxon>
    </lineage>
</organism>
<keyword evidence="1" id="KW-0813">Transport</keyword>
<dbReference type="PANTHER" id="PTHR24220:SF86">
    <property type="entry name" value="ABC TRANSPORTER ABCH.1"/>
    <property type="match status" value="1"/>
</dbReference>
<dbReference type="InterPro" id="IPR027417">
    <property type="entry name" value="P-loop_NTPase"/>
</dbReference>
<dbReference type="SMART" id="SM00382">
    <property type="entry name" value="AAA"/>
    <property type="match status" value="1"/>
</dbReference>
<dbReference type="Proteomes" id="UP001589813">
    <property type="component" value="Unassembled WGS sequence"/>
</dbReference>
<dbReference type="SUPFAM" id="SSF52540">
    <property type="entry name" value="P-loop containing nucleoside triphosphate hydrolases"/>
    <property type="match status" value="1"/>
</dbReference>
<comment type="caution">
    <text evidence="5">The sequence shown here is derived from an EMBL/GenBank/DDBJ whole genome shotgun (WGS) entry which is preliminary data.</text>
</comment>
<dbReference type="RefSeq" id="WP_377239588.1">
    <property type="nucleotide sequence ID" value="NZ_JBHLXP010000001.1"/>
</dbReference>
<dbReference type="GO" id="GO:0005524">
    <property type="term" value="F:ATP binding"/>
    <property type="evidence" value="ECO:0007669"/>
    <property type="project" value="UniProtKB-KW"/>
</dbReference>
<dbReference type="InterPro" id="IPR017871">
    <property type="entry name" value="ABC_transporter-like_CS"/>
</dbReference>
<dbReference type="CDD" id="cd03255">
    <property type="entry name" value="ABC_MJ0796_LolCDE_FtsE"/>
    <property type="match status" value="1"/>
</dbReference>
<evidence type="ECO:0000256" key="2">
    <source>
        <dbReference type="ARBA" id="ARBA00022741"/>
    </source>
</evidence>
<dbReference type="InterPro" id="IPR015854">
    <property type="entry name" value="ABC_transpr_LolD-like"/>
</dbReference>
<evidence type="ECO:0000256" key="1">
    <source>
        <dbReference type="ARBA" id="ARBA00022448"/>
    </source>
</evidence>
<proteinExistence type="predicted"/>
<dbReference type="EMBL" id="JBHLXP010000001">
    <property type="protein sequence ID" value="MFC0046902.1"/>
    <property type="molecule type" value="Genomic_DNA"/>
</dbReference>
<keyword evidence="2" id="KW-0547">Nucleotide-binding</keyword>
<evidence type="ECO:0000259" key="4">
    <source>
        <dbReference type="PROSITE" id="PS50893"/>
    </source>
</evidence>
<keyword evidence="3 5" id="KW-0067">ATP-binding</keyword>
<evidence type="ECO:0000256" key="3">
    <source>
        <dbReference type="ARBA" id="ARBA00022840"/>
    </source>
</evidence>
<keyword evidence="6" id="KW-1185">Reference proteome</keyword>
<dbReference type="PROSITE" id="PS00211">
    <property type="entry name" value="ABC_TRANSPORTER_1"/>
    <property type="match status" value="1"/>
</dbReference>
<feature type="domain" description="ABC transporter" evidence="4">
    <location>
        <begin position="21"/>
        <end position="252"/>
    </location>
</feature>
<gene>
    <name evidence="5" type="ORF">ACFFJP_01200</name>
</gene>
<dbReference type="Pfam" id="PF00005">
    <property type="entry name" value="ABC_tran"/>
    <property type="match status" value="1"/>
</dbReference>
<sequence>MASETTITAAPDTPVIELPVIELRGISKFYQMAGETFAALADIDLKVSRNDYLALIGPSGSGKSTLLNMLGCLDTPDQGQYLLCGQPVASLDETALAQVRNQQIGFIFQSFNLLPRLTALQNVMQPLLYRVMSKQERLSRAMAVLERVGLTDKAQHLPSQLSGGQRQRVAIARALVTEPAVLLGDEPTGNLDSKTTASIMTLFDELHAQGQTIILVTHEQEIADHCRRVVRLVDGRIVADRQQQQGRSALAV</sequence>
<evidence type="ECO:0000313" key="6">
    <source>
        <dbReference type="Proteomes" id="UP001589813"/>
    </source>
</evidence>
<dbReference type="Gene3D" id="3.40.50.300">
    <property type="entry name" value="P-loop containing nucleotide triphosphate hydrolases"/>
    <property type="match status" value="1"/>
</dbReference>
<reference evidence="5 6" key="1">
    <citation type="submission" date="2024-09" db="EMBL/GenBank/DDBJ databases">
        <authorList>
            <person name="Sun Q."/>
            <person name="Mori K."/>
        </authorList>
    </citation>
    <scope>NUCLEOTIDE SEQUENCE [LARGE SCALE GENOMIC DNA]</scope>
    <source>
        <strain evidence="5 6">KCTC 23315</strain>
    </source>
</reference>
<accession>A0ABV6B7V7</accession>
<protein>
    <submittedName>
        <fullName evidence="5">ABC transporter ATP-binding protein</fullName>
    </submittedName>
</protein>
<name>A0ABV6B7V7_9GAMM</name>
<dbReference type="InterPro" id="IPR017911">
    <property type="entry name" value="MacB-like_ATP-bd"/>
</dbReference>
<dbReference type="PANTHER" id="PTHR24220">
    <property type="entry name" value="IMPORT ATP-BINDING PROTEIN"/>
    <property type="match status" value="1"/>
</dbReference>
<dbReference type="PROSITE" id="PS50893">
    <property type="entry name" value="ABC_TRANSPORTER_2"/>
    <property type="match status" value="1"/>
</dbReference>